<dbReference type="GO" id="GO:0007015">
    <property type="term" value="P:actin filament organization"/>
    <property type="evidence" value="ECO:0007669"/>
    <property type="project" value="TreeGrafter"/>
</dbReference>
<keyword evidence="5" id="KW-0009">Actin-binding</keyword>
<dbReference type="InterPro" id="IPR036961">
    <property type="entry name" value="Kinesin_motor_dom_sf"/>
</dbReference>
<keyword evidence="3" id="KW-0518">Myosin</keyword>
<dbReference type="InterPro" id="IPR001609">
    <property type="entry name" value="Myosin_head_motor_dom-like"/>
</dbReference>
<proteinExistence type="predicted"/>
<reference evidence="8" key="1">
    <citation type="journal article" date="2020" name="Nature">
        <title>Giant virus diversity and host interactions through global metagenomics.</title>
        <authorList>
            <person name="Schulz F."/>
            <person name="Roux S."/>
            <person name="Paez-Espino D."/>
            <person name="Jungbluth S."/>
            <person name="Walsh D.A."/>
            <person name="Denef V.J."/>
            <person name="McMahon K.D."/>
            <person name="Konstantinidis K.T."/>
            <person name="Eloe-Fadrosh E.A."/>
            <person name="Kyrpides N.C."/>
            <person name="Woyke T."/>
        </authorList>
    </citation>
    <scope>NUCLEOTIDE SEQUENCE</scope>
    <source>
        <strain evidence="8">GVMAG-M-3300020169-51</strain>
    </source>
</reference>
<dbReference type="Gene3D" id="1.20.58.530">
    <property type="match status" value="1"/>
</dbReference>
<dbReference type="PROSITE" id="PS50096">
    <property type="entry name" value="IQ"/>
    <property type="match status" value="2"/>
</dbReference>
<name>A0A6C0BYU0_9ZZZZ</name>
<protein>
    <recommendedName>
        <fullName evidence="7">Myosin motor domain-containing protein</fullName>
    </recommendedName>
</protein>
<dbReference type="EMBL" id="MN739292">
    <property type="protein sequence ID" value="QHS97252.1"/>
    <property type="molecule type" value="Genomic_DNA"/>
</dbReference>
<dbReference type="PANTHER" id="PTHR13140:SF706">
    <property type="entry name" value="DILUTE CLASS UNCONVENTIONAL MYOSIN, ISOFORM C"/>
    <property type="match status" value="1"/>
</dbReference>
<evidence type="ECO:0000256" key="4">
    <source>
        <dbReference type="ARBA" id="ARBA00023175"/>
    </source>
</evidence>
<dbReference type="Gene3D" id="1.20.120.720">
    <property type="entry name" value="Myosin VI head, motor domain, U50 subdomain"/>
    <property type="match status" value="1"/>
</dbReference>
<keyword evidence="4" id="KW-0505">Motor protein</keyword>
<dbReference type="Pfam" id="PF00063">
    <property type="entry name" value="Myosin_head"/>
    <property type="match status" value="1"/>
</dbReference>
<dbReference type="GO" id="GO:0000146">
    <property type="term" value="F:microfilament motor activity"/>
    <property type="evidence" value="ECO:0007669"/>
    <property type="project" value="TreeGrafter"/>
</dbReference>
<evidence type="ECO:0000259" key="7">
    <source>
        <dbReference type="PROSITE" id="PS51456"/>
    </source>
</evidence>
<dbReference type="SMART" id="SM00015">
    <property type="entry name" value="IQ"/>
    <property type="match status" value="3"/>
</dbReference>
<dbReference type="InterPro" id="IPR027417">
    <property type="entry name" value="P-loop_NTPase"/>
</dbReference>
<feature type="domain" description="Myosin motor" evidence="7">
    <location>
        <begin position="38"/>
        <end position="694"/>
    </location>
</feature>
<evidence type="ECO:0000256" key="3">
    <source>
        <dbReference type="ARBA" id="ARBA00023123"/>
    </source>
</evidence>
<accession>A0A6C0BYU0</accession>
<dbReference type="GO" id="GO:0016020">
    <property type="term" value="C:membrane"/>
    <property type="evidence" value="ECO:0007669"/>
    <property type="project" value="TreeGrafter"/>
</dbReference>
<evidence type="ECO:0000256" key="6">
    <source>
        <dbReference type="SAM" id="Coils"/>
    </source>
</evidence>
<dbReference type="GO" id="GO:0016459">
    <property type="term" value="C:myosin complex"/>
    <property type="evidence" value="ECO:0007669"/>
    <property type="project" value="UniProtKB-KW"/>
</dbReference>
<dbReference type="AlphaFoldDB" id="A0A6C0BYU0"/>
<keyword evidence="2" id="KW-0067">ATP-binding</keyword>
<dbReference type="Gene3D" id="1.10.10.820">
    <property type="match status" value="1"/>
</dbReference>
<dbReference type="PRINTS" id="PR00193">
    <property type="entry name" value="MYOSINHEAVY"/>
</dbReference>
<dbReference type="SMART" id="SM00242">
    <property type="entry name" value="MYSc"/>
    <property type="match status" value="1"/>
</dbReference>
<dbReference type="Pfam" id="PF00612">
    <property type="entry name" value="IQ"/>
    <property type="match status" value="2"/>
</dbReference>
<keyword evidence="6" id="KW-0175">Coiled coil</keyword>
<dbReference type="Gene3D" id="3.40.850.10">
    <property type="entry name" value="Kinesin motor domain"/>
    <property type="match status" value="1"/>
</dbReference>
<feature type="coiled-coil region" evidence="6">
    <location>
        <begin position="840"/>
        <end position="945"/>
    </location>
</feature>
<dbReference type="GO" id="GO:0005524">
    <property type="term" value="F:ATP binding"/>
    <property type="evidence" value="ECO:0007669"/>
    <property type="project" value="UniProtKB-KW"/>
</dbReference>
<evidence type="ECO:0000256" key="2">
    <source>
        <dbReference type="ARBA" id="ARBA00022840"/>
    </source>
</evidence>
<dbReference type="PROSITE" id="PS51456">
    <property type="entry name" value="MYOSIN_MOTOR"/>
    <property type="match status" value="1"/>
</dbReference>
<keyword evidence="1" id="KW-0547">Nucleotide-binding</keyword>
<dbReference type="SUPFAM" id="SSF52540">
    <property type="entry name" value="P-loop containing nucleoside triphosphate hydrolases"/>
    <property type="match status" value="2"/>
</dbReference>
<organism evidence="8">
    <name type="scientific">viral metagenome</name>
    <dbReference type="NCBI Taxonomy" id="1070528"/>
    <lineage>
        <taxon>unclassified sequences</taxon>
        <taxon>metagenomes</taxon>
        <taxon>organismal metagenomes</taxon>
    </lineage>
</organism>
<dbReference type="GO" id="GO:0051015">
    <property type="term" value="F:actin filament binding"/>
    <property type="evidence" value="ECO:0007669"/>
    <property type="project" value="TreeGrafter"/>
</dbReference>
<dbReference type="GO" id="GO:0005737">
    <property type="term" value="C:cytoplasm"/>
    <property type="evidence" value="ECO:0007669"/>
    <property type="project" value="TreeGrafter"/>
</dbReference>
<dbReference type="Gene3D" id="1.20.5.4820">
    <property type="match status" value="1"/>
</dbReference>
<dbReference type="CDD" id="cd00124">
    <property type="entry name" value="MYSc"/>
    <property type="match status" value="1"/>
</dbReference>
<evidence type="ECO:0000256" key="1">
    <source>
        <dbReference type="ARBA" id="ARBA00022741"/>
    </source>
</evidence>
<dbReference type="PANTHER" id="PTHR13140">
    <property type="entry name" value="MYOSIN"/>
    <property type="match status" value="1"/>
</dbReference>
<dbReference type="InterPro" id="IPR000048">
    <property type="entry name" value="IQ_motif_EF-hand-BS"/>
</dbReference>
<sequence length="951" mass="114105">MEKQLYWIYKENEWEKTNSENIENIDKEYVCLRSEKDYEQDNLINLTYLNEPSILYNIQNRYNYDNIYTFNGDILVAVNPFKKINIYNIETIDYYNSKPYDNLNPHAYFIGKKSLDNLKYKNNQSILVSGESGAGKTQTTKIIMNYISEISSKDQNNISEKILASNPILEAFGNSKTLRNDNSSRFGKFIKILFNKNNKIMGAEIKTYLLEKIRVTNLSNDERNFHIFYMLYNGLSDNQRKHILLDDIKNYNYLNCSDIFEREDNVSDAGTFNELYNSFIKLDFRENKINYIFKIISAILNLGNINTNCNIGQNIYLNNFCFLLGFNIDIIIDFFSYKYINIHNEIIKKQIDENNFIIMRDSFSQLLYTCLFNNIVEHINKKQQVKSDKFIGILDIFGFEVFKHNGFEQLCINYTNEKLQELFNKFIFEIEQEEYKKEGINWKNIQYPDNQKIINLFEKKNIGLFDCLIEQCILSKGSDKKFFDQVSKNNDNDILNIANKDRHSLRFMIRHYADDVKYTSDNFIVKNRNQIDERLTEIFKNGCPLIKEFKLPQRENKKNSLKKNNLIYQFRKQLKELLNTISLTKQYYIRCIKPNDKNICNDFDKTRVLEQLRYCGIMEAIKIAKAGYPVRLLKNEFIDKFYTLMNFRKIIPLNDYINLFINKEFNIEKLEYQVGITKVFMKKHIYDELVKNNNAIINYNIIIIQKYFRGWNHKRIYLNILSKIKNIQRIWKYKILHRNKSSFIISNFMRALNNFIKYNRIRENVILIQSLFRMHKTIIFFKRIKAIIKIQSVWRMNKSIKYYKTKKYENNCAYKIQKQWRHNKNRNILVANIKKIIDDNNEFNLLKSQLNREKKEKENLILEAVKISYELELKQKETERKLIEKEKEIERLKNINHNNIPANTVICLNECPLDNQTHDEMAQKMEQLYLRLNKTREALRLEQEKPKCNIM</sequence>
<evidence type="ECO:0000256" key="5">
    <source>
        <dbReference type="ARBA" id="ARBA00023203"/>
    </source>
</evidence>
<evidence type="ECO:0000313" key="8">
    <source>
        <dbReference type="EMBL" id="QHS97252.1"/>
    </source>
</evidence>